<dbReference type="Proteomes" id="UP001152799">
    <property type="component" value="Chromosome 10"/>
</dbReference>
<name>A0A9N9MDF9_9CUCU</name>
<proteinExistence type="predicted"/>
<evidence type="ECO:0000313" key="2">
    <source>
        <dbReference type="Proteomes" id="UP001152799"/>
    </source>
</evidence>
<protein>
    <submittedName>
        <fullName evidence="1">Uncharacterized protein</fullName>
    </submittedName>
</protein>
<sequence length="117" mass="13472">MEENKIQMSQGIIEIIKLRDKSENLIIEKQEVAKKIKQFYTDFFSTIISNTIEEKRQILNISSEEIPEISQNILEMALNQIKSIKCPGENRVATKILKLSESASKNEEYLKTPIGGW</sequence>
<organism evidence="1 2">
    <name type="scientific">Ceutorhynchus assimilis</name>
    <name type="common">cabbage seed weevil</name>
    <dbReference type="NCBI Taxonomy" id="467358"/>
    <lineage>
        <taxon>Eukaryota</taxon>
        <taxon>Metazoa</taxon>
        <taxon>Ecdysozoa</taxon>
        <taxon>Arthropoda</taxon>
        <taxon>Hexapoda</taxon>
        <taxon>Insecta</taxon>
        <taxon>Pterygota</taxon>
        <taxon>Neoptera</taxon>
        <taxon>Endopterygota</taxon>
        <taxon>Coleoptera</taxon>
        <taxon>Polyphaga</taxon>
        <taxon>Cucujiformia</taxon>
        <taxon>Curculionidae</taxon>
        <taxon>Ceutorhynchinae</taxon>
        <taxon>Ceutorhynchus</taxon>
    </lineage>
</organism>
<dbReference type="AlphaFoldDB" id="A0A9N9MDF9"/>
<evidence type="ECO:0000313" key="1">
    <source>
        <dbReference type="EMBL" id="CAG9761444.1"/>
    </source>
</evidence>
<reference evidence="1" key="1">
    <citation type="submission" date="2022-01" db="EMBL/GenBank/DDBJ databases">
        <authorList>
            <person name="King R."/>
        </authorList>
    </citation>
    <scope>NUCLEOTIDE SEQUENCE</scope>
</reference>
<dbReference type="EMBL" id="OU892286">
    <property type="protein sequence ID" value="CAG9761444.1"/>
    <property type="molecule type" value="Genomic_DNA"/>
</dbReference>
<accession>A0A9N9MDF9</accession>
<keyword evidence="2" id="KW-1185">Reference proteome</keyword>
<gene>
    <name evidence="1" type="ORF">CEUTPL_LOCUS2147</name>
</gene>
<dbReference type="OrthoDB" id="410104at2759"/>